<accession>C1LFY0</accession>
<dbReference type="AlphaFoldDB" id="C1LFY0"/>
<evidence type="ECO:0000313" key="2">
    <source>
        <dbReference type="EMBL" id="CAX73608.1"/>
    </source>
</evidence>
<reference evidence="2" key="2">
    <citation type="submission" date="2009-03" db="EMBL/GenBank/DDBJ databases">
        <authorList>
            <person name="Gang L."/>
        </authorList>
    </citation>
    <scope>NUCLEOTIDE SEQUENCE</scope>
    <source>
        <strain evidence="2">Anhui</strain>
    </source>
</reference>
<keyword evidence="2" id="KW-0418">Kinase</keyword>
<feature type="region of interest" description="Disordered" evidence="1">
    <location>
        <begin position="1"/>
        <end position="31"/>
    </location>
</feature>
<name>C1LFY0_SCHJA</name>
<evidence type="ECO:0000256" key="1">
    <source>
        <dbReference type="SAM" id="MobiDB-lite"/>
    </source>
</evidence>
<organism evidence="2">
    <name type="scientific">Schistosoma japonicum</name>
    <name type="common">Blood fluke</name>
    <dbReference type="NCBI Taxonomy" id="6182"/>
    <lineage>
        <taxon>Eukaryota</taxon>
        <taxon>Metazoa</taxon>
        <taxon>Spiralia</taxon>
        <taxon>Lophotrochozoa</taxon>
        <taxon>Platyhelminthes</taxon>
        <taxon>Trematoda</taxon>
        <taxon>Digenea</taxon>
        <taxon>Strigeidida</taxon>
        <taxon>Schistosomatoidea</taxon>
        <taxon>Schistosomatidae</taxon>
        <taxon>Schistosoma</taxon>
    </lineage>
</organism>
<keyword evidence="2" id="KW-0808">Transferase</keyword>
<proteinExistence type="evidence at transcript level"/>
<dbReference type="GO" id="GO:0016301">
    <property type="term" value="F:kinase activity"/>
    <property type="evidence" value="ECO:0007669"/>
    <property type="project" value="UniProtKB-KW"/>
</dbReference>
<protein>
    <submittedName>
        <fullName evidence="2">Protein kinase,IPR002048 Calcium-binding EF-hand,domain-containing protein</fullName>
    </submittedName>
</protein>
<dbReference type="EMBL" id="FN317879">
    <property type="protein sequence ID" value="CAX73608.1"/>
    <property type="molecule type" value="mRNA"/>
</dbReference>
<reference evidence="2" key="1">
    <citation type="journal article" date="2009" name="Nature">
        <title>The Schistosoma japonicum genome reveals features of host-parasite interplay.</title>
        <authorList>
            <person name="Liu F."/>
            <person name="Zhou Y."/>
            <person name="Wang Z.Q."/>
            <person name="Lu G."/>
            <person name="Zheng H."/>
            <person name="Brindley P.J."/>
            <person name="McManus D.P."/>
            <person name="Blair D."/>
            <person name="Zhang Q.H."/>
            <person name="Zhong Y."/>
            <person name="Wang S."/>
            <person name="Han Z.G."/>
            <person name="Chen Z."/>
        </authorList>
    </citation>
    <scope>NUCLEOTIDE SEQUENCE</scope>
    <source>
        <strain evidence="2">Anhui</strain>
    </source>
</reference>
<sequence length="31" mass="3572">MFDNEEMAKSIPTDELKVDKNRLKPPVDHSS</sequence>